<evidence type="ECO:0000256" key="1">
    <source>
        <dbReference type="SAM" id="SignalP"/>
    </source>
</evidence>
<evidence type="ECO:0000259" key="2">
    <source>
        <dbReference type="Pfam" id="PF00144"/>
    </source>
</evidence>
<evidence type="ECO:0000313" key="4">
    <source>
        <dbReference type="Proteomes" id="UP000286931"/>
    </source>
</evidence>
<dbReference type="Proteomes" id="UP000286931">
    <property type="component" value="Unassembled WGS sequence"/>
</dbReference>
<dbReference type="AlphaFoldDB" id="A0A401YN47"/>
<feature type="chain" id="PRO_5038852567" evidence="1">
    <location>
        <begin position="19"/>
        <end position="363"/>
    </location>
</feature>
<dbReference type="InterPro" id="IPR050491">
    <property type="entry name" value="AmpC-like"/>
</dbReference>
<accession>A0A401YN47</accession>
<keyword evidence="1" id="KW-0732">Signal</keyword>
<dbReference type="PANTHER" id="PTHR46825">
    <property type="entry name" value="D-ALANYL-D-ALANINE-CARBOXYPEPTIDASE/ENDOPEPTIDASE AMPH"/>
    <property type="match status" value="1"/>
</dbReference>
<evidence type="ECO:0000313" key="3">
    <source>
        <dbReference type="EMBL" id="GCD96018.1"/>
    </source>
</evidence>
<dbReference type="SUPFAM" id="SSF56601">
    <property type="entry name" value="beta-lactamase/transpeptidase-like"/>
    <property type="match status" value="1"/>
</dbReference>
<organism evidence="3 4">
    <name type="scientific">Embleya hyalina</name>
    <dbReference type="NCBI Taxonomy" id="516124"/>
    <lineage>
        <taxon>Bacteria</taxon>
        <taxon>Bacillati</taxon>
        <taxon>Actinomycetota</taxon>
        <taxon>Actinomycetes</taxon>
        <taxon>Kitasatosporales</taxon>
        <taxon>Streptomycetaceae</taxon>
        <taxon>Embleya</taxon>
    </lineage>
</organism>
<dbReference type="InterPro" id="IPR001466">
    <property type="entry name" value="Beta-lactam-related"/>
</dbReference>
<dbReference type="EMBL" id="BIFH01000019">
    <property type="protein sequence ID" value="GCD96018.1"/>
    <property type="molecule type" value="Genomic_DNA"/>
</dbReference>
<gene>
    <name evidence="3" type="ORF">EHYA_03702</name>
</gene>
<name>A0A401YN47_9ACTN</name>
<proteinExistence type="predicted"/>
<comment type="caution">
    <text evidence="3">The sequence shown here is derived from an EMBL/GenBank/DDBJ whole genome shotgun (WGS) entry which is preliminary data.</text>
</comment>
<protein>
    <submittedName>
        <fullName evidence="3">Serine hydrolase</fullName>
    </submittedName>
</protein>
<dbReference type="PANTHER" id="PTHR46825:SF7">
    <property type="entry name" value="D-ALANYL-D-ALANINE CARBOXYPEPTIDASE"/>
    <property type="match status" value="1"/>
</dbReference>
<dbReference type="Gene3D" id="3.40.710.10">
    <property type="entry name" value="DD-peptidase/beta-lactamase superfamily"/>
    <property type="match status" value="1"/>
</dbReference>
<feature type="signal peptide" evidence="1">
    <location>
        <begin position="1"/>
        <end position="18"/>
    </location>
</feature>
<dbReference type="GO" id="GO:0016787">
    <property type="term" value="F:hydrolase activity"/>
    <property type="evidence" value="ECO:0007669"/>
    <property type="project" value="UniProtKB-KW"/>
</dbReference>
<dbReference type="Pfam" id="PF00144">
    <property type="entry name" value="Beta-lactamase"/>
    <property type="match status" value="1"/>
</dbReference>
<dbReference type="InterPro" id="IPR012338">
    <property type="entry name" value="Beta-lactam/transpept-like"/>
</dbReference>
<sequence>MAALAITVPLLTAPAASAAAPGCDTKPVRTALKALESVGASGVGVTVKSPLCGVVSGGVGLADLATGRKVAGDEHSRIASNTKTWVATVVLQLVGEGKLGLEDTVDHHLPGLIRTKDYDGRRITIRQLLQHTSGLPDYLGAPFWENETAHRWDHIEPLQTIEQALTLPPPEDKPFSYSNTNTNLVGLIVAEVTGRSIGTEIEQRIAKPLGLRGTYWPGDRTTLRKPDLRGYVKRSGKVLDWTEWNVSGADASGALVSTGADVTTFWSALMSGKLLAPAQLAEMKRTVPDPTVPGARYGLGVERHNQPSGLVTWGHSGFMETGHKLRNVVTGDGRRAVTLLIGSEFFDEEKVDSIVDVLIRDLR</sequence>
<feature type="domain" description="Beta-lactamase-related" evidence="2">
    <location>
        <begin position="54"/>
        <end position="323"/>
    </location>
</feature>
<keyword evidence="4" id="KW-1185">Reference proteome</keyword>
<keyword evidence="3" id="KW-0378">Hydrolase</keyword>
<reference evidence="3 4" key="1">
    <citation type="submission" date="2018-12" db="EMBL/GenBank/DDBJ databases">
        <title>Draft genome sequence of Embleya hyalina NBRC 13850T.</title>
        <authorList>
            <person name="Komaki H."/>
            <person name="Hosoyama A."/>
            <person name="Kimura A."/>
            <person name="Ichikawa N."/>
            <person name="Tamura T."/>
        </authorList>
    </citation>
    <scope>NUCLEOTIDE SEQUENCE [LARGE SCALE GENOMIC DNA]</scope>
    <source>
        <strain evidence="3 4">NBRC 13850</strain>
    </source>
</reference>